<dbReference type="CDD" id="cd00140">
    <property type="entry name" value="beta_clamp"/>
    <property type="match status" value="1"/>
</dbReference>
<feature type="domain" description="HTH merR-type" evidence="9">
    <location>
        <begin position="5"/>
        <end position="75"/>
    </location>
</feature>
<keyword evidence="11" id="KW-1185">Reference proteome</keyword>
<dbReference type="SMART" id="SM00480">
    <property type="entry name" value="POL3Bc"/>
    <property type="match status" value="1"/>
</dbReference>
<evidence type="ECO:0000256" key="1">
    <source>
        <dbReference type="ARBA" id="ARBA00004496"/>
    </source>
</evidence>
<evidence type="ECO:0000256" key="4">
    <source>
        <dbReference type="ARBA" id="ARBA00022679"/>
    </source>
</evidence>
<dbReference type="Proteomes" id="UP001432014">
    <property type="component" value="Chromosome"/>
</dbReference>
<dbReference type="InterPro" id="IPR000551">
    <property type="entry name" value="MerR-type_HTH_dom"/>
</dbReference>
<keyword evidence="5" id="KW-0548">Nucleotidyltransferase</keyword>
<dbReference type="Gene3D" id="3.10.150.10">
    <property type="entry name" value="DNA Polymerase III, subunit A, domain 2"/>
    <property type="match status" value="2"/>
</dbReference>
<dbReference type="SUPFAM" id="SSF46955">
    <property type="entry name" value="Putative DNA-binding domain"/>
    <property type="match status" value="1"/>
</dbReference>
<comment type="subcellular location">
    <subcellularLocation>
        <location evidence="1">Cytoplasm</location>
    </subcellularLocation>
</comment>
<dbReference type="PANTHER" id="PTHR30478">
    <property type="entry name" value="DNA POLYMERASE III SUBUNIT BETA"/>
    <property type="match status" value="1"/>
</dbReference>
<evidence type="ECO:0000256" key="2">
    <source>
        <dbReference type="ARBA" id="ARBA00010752"/>
    </source>
</evidence>
<dbReference type="SUPFAM" id="SSF55979">
    <property type="entry name" value="DNA clamp"/>
    <property type="match status" value="2"/>
</dbReference>
<evidence type="ECO:0000313" key="11">
    <source>
        <dbReference type="Proteomes" id="UP001432014"/>
    </source>
</evidence>
<reference evidence="10 11" key="1">
    <citation type="submission" date="2022-10" db="EMBL/GenBank/DDBJ databases">
        <title>The complete genomes of actinobacterial strains from the NBC collection.</title>
        <authorList>
            <person name="Joergensen T.S."/>
            <person name="Alvarez Arevalo M."/>
            <person name="Sterndorff E.B."/>
            <person name="Faurdal D."/>
            <person name="Vuksanovic O."/>
            <person name="Mourched A.-S."/>
            <person name="Charusanti P."/>
            <person name="Shaw S."/>
            <person name="Blin K."/>
            <person name="Weber T."/>
        </authorList>
    </citation>
    <scope>NUCLEOTIDE SEQUENCE [LARGE SCALE GENOMIC DNA]</scope>
    <source>
        <strain evidence="10 11">NBC_01247</strain>
    </source>
</reference>
<keyword evidence="4" id="KW-0808">Transferase</keyword>
<organism evidence="10 11">
    <name type="scientific">Kitasatospora herbaricolor</name>
    <dbReference type="NCBI Taxonomy" id="68217"/>
    <lineage>
        <taxon>Bacteria</taxon>
        <taxon>Bacillati</taxon>
        <taxon>Actinomycetota</taxon>
        <taxon>Actinomycetes</taxon>
        <taxon>Kitasatosporales</taxon>
        <taxon>Streptomycetaceae</taxon>
        <taxon>Kitasatospora</taxon>
    </lineage>
</organism>
<gene>
    <name evidence="10" type="ORF">OG469_22875</name>
</gene>
<accession>A0ABZ1WB98</accession>
<sequence>MESDMRSIGETARDSGLTVSALRFYDSAGVLRPARVDPLTGYRWYAPEQLADARLVARLRRVGLPPAEIRLVLAAVPGTGEAHRIVDAHQRRLEDGLSDARRELSFVRALLDQREHPMNPIRPESTVTLAADDLAAALDAVRFAVGGDPELPVLAGVLFDIEGAELRLVATDRYRMALASVPARAVEGDAVAPPAAAIVPTALVDGARALLAGCAEAVLTVGAARFALEAGGHRIEGAGLDHDYPDYRRLIRVEHTRRVETTVSALRRVVTDADVRLMRRAAEGAECEVTVLGVGPDGELSAAAGPAPDAAGEVVQVAVDREFLLDALRAGASEQLVLELGGPITPLAIRAVGREGTFSLLMPVRIPELA</sequence>
<evidence type="ECO:0000256" key="6">
    <source>
        <dbReference type="ARBA" id="ARBA00022705"/>
    </source>
</evidence>
<dbReference type="InterPro" id="IPR022637">
    <property type="entry name" value="DNA_polIII_beta_cen"/>
</dbReference>
<evidence type="ECO:0000259" key="9">
    <source>
        <dbReference type="PROSITE" id="PS50937"/>
    </source>
</evidence>
<dbReference type="RefSeq" id="WP_329495901.1">
    <property type="nucleotide sequence ID" value="NZ_CP108460.1"/>
</dbReference>
<dbReference type="EMBL" id="CP108482">
    <property type="protein sequence ID" value="WUS58104.1"/>
    <property type="molecule type" value="Genomic_DNA"/>
</dbReference>
<dbReference type="SMART" id="SM00422">
    <property type="entry name" value="HTH_MERR"/>
    <property type="match status" value="1"/>
</dbReference>
<keyword evidence="7" id="KW-0239">DNA-directed DNA polymerase</keyword>
<dbReference type="Pfam" id="PF13411">
    <property type="entry name" value="MerR_1"/>
    <property type="match status" value="1"/>
</dbReference>
<evidence type="ECO:0000256" key="8">
    <source>
        <dbReference type="ARBA" id="ARBA00023125"/>
    </source>
</evidence>
<evidence type="ECO:0000313" key="10">
    <source>
        <dbReference type="EMBL" id="WUS58104.1"/>
    </source>
</evidence>
<keyword evidence="3" id="KW-0963">Cytoplasm</keyword>
<protein>
    <submittedName>
        <fullName evidence="10">MerR family transcriptional regulator</fullName>
    </submittedName>
</protein>
<name>A0ABZ1WB98_9ACTN</name>
<keyword evidence="6" id="KW-0235">DNA replication</keyword>
<comment type="similarity">
    <text evidence="2">Belongs to the beta sliding clamp family.</text>
</comment>
<dbReference type="InterPro" id="IPR046938">
    <property type="entry name" value="DNA_clamp_sf"/>
</dbReference>
<dbReference type="CDD" id="cd01107">
    <property type="entry name" value="HTH_BmrR"/>
    <property type="match status" value="1"/>
</dbReference>
<proteinExistence type="inferred from homology"/>
<dbReference type="PANTHER" id="PTHR30478:SF0">
    <property type="entry name" value="BETA SLIDING CLAMP"/>
    <property type="match status" value="1"/>
</dbReference>
<keyword evidence="8" id="KW-0238">DNA-binding</keyword>
<evidence type="ECO:0000256" key="7">
    <source>
        <dbReference type="ARBA" id="ARBA00022932"/>
    </source>
</evidence>
<evidence type="ECO:0000256" key="5">
    <source>
        <dbReference type="ARBA" id="ARBA00022695"/>
    </source>
</evidence>
<evidence type="ECO:0000256" key="3">
    <source>
        <dbReference type="ARBA" id="ARBA00022490"/>
    </source>
</evidence>
<dbReference type="PROSITE" id="PS50937">
    <property type="entry name" value="HTH_MERR_2"/>
    <property type="match status" value="1"/>
</dbReference>
<dbReference type="Pfam" id="PF02767">
    <property type="entry name" value="DNA_pol3_beta_2"/>
    <property type="match status" value="1"/>
</dbReference>
<dbReference type="InterPro" id="IPR009061">
    <property type="entry name" value="DNA-bd_dom_put_sf"/>
</dbReference>
<dbReference type="InterPro" id="IPR001001">
    <property type="entry name" value="DNA_polIII_beta"/>
</dbReference>
<dbReference type="Gene3D" id="1.10.1660.10">
    <property type="match status" value="1"/>
</dbReference>